<accession>A0A336LBA3</accession>
<dbReference type="EMBL" id="UFQS01003293">
    <property type="protein sequence ID" value="SSX15454.1"/>
    <property type="molecule type" value="Genomic_DNA"/>
</dbReference>
<dbReference type="InterPro" id="IPR059010">
    <property type="entry name" value="TMEM179-179B"/>
</dbReference>
<dbReference type="AlphaFoldDB" id="A0A336LBA3"/>
<keyword evidence="3 6" id="KW-1133">Transmembrane helix</keyword>
<feature type="transmembrane region" description="Helical" evidence="6">
    <location>
        <begin position="170"/>
        <end position="191"/>
    </location>
</feature>
<organism evidence="7">
    <name type="scientific">Culicoides sonorensis</name>
    <name type="common">Biting midge</name>
    <dbReference type="NCBI Taxonomy" id="179676"/>
    <lineage>
        <taxon>Eukaryota</taxon>
        <taxon>Metazoa</taxon>
        <taxon>Ecdysozoa</taxon>
        <taxon>Arthropoda</taxon>
        <taxon>Hexapoda</taxon>
        <taxon>Insecta</taxon>
        <taxon>Pterygota</taxon>
        <taxon>Neoptera</taxon>
        <taxon>Endopterygota</taxon>
        <taxon>Diptera</taxon>
        <taxon>Nematocera</taxon>
        <taxon>Chironomoidea</taxon>
        <taxon>Ceratopogonidae</taxon>
        <taxon>Ceratopogoninae</taxon>
        <taxon>Culicoides</taxon>
        <taxon>Monoculicoides</taxon>
    </lineage>
</organism>
<dbReference type="VEuPathDB" id="VectorBase:CSON008657"/>
<evidence type="ECO:0000256" key="3">
    <source>
        <dbReference type="ARBA" id="ARBA00022989"/>
    </source>
</evidence>
<evidence type="ECO:0000313" key="7">
    <source>
        <dbReference type="EMBL" id="SSX15098.1"/>
    </source>
</evidence>
<feature type="transmembrane region" description="Helical" evidence="6">
    <location>
        <begin position="67"/>
        <end position="86"/>
    </location>
</feature>
<keyword evidence="4 6" id="KW-0472">Membrane</keyword>
<dbReference type="VEuPathDB" id="VectorBase:CSON008060"/>
<dbReference type="Pfam" id="PF26158">
    <property type="entry name" value="Claudin_TMEM179-179B"/>
    <property type="match status" value="1"/>
</dbReference>
<dbReference type="InterPro" id="IPR029673">
    <property type="entry name" value="TMEM179"/>
</dbReference>
<feature type="transmembrane region" description="Helical" evidence="6">
    <location>
        <begin position="12"/>
        <end position="33"/>
    </location>
</feature>
<evidence type="ECO:0000256" key="4">
    <source>
        <dbReference type="ARBA" id="ARBA00023136"/>
    </source>
</evidence>
<name>A0A336LBA3_CULSO</name>
<dbReference type="EMBL" id="UFQS01003038">
    <property type="protein sequence ID" value="SSX15098.1"/>
    <property type="molecule type" value="Genomic_DNA"/>
</dbReference>
<gene>
    <name evidence="7" type="primary">CSON008060</name>
    <name evidence="8" type="synonym">CSON008657</name>
</gene>
<feature type="transmembrane region" description="Helical" evidence="6">
    <location>
        <begin position="98"/>
        <end position="129"/>
    </location>
</feature>
<evidence type="ECO:0000313" key="9">
    <source>
        <dbReference type="EMBL" id="SSX34478.1"/>
    </source>
</evidence>
<sequence>MGLTNVLTLSQIAGHVTAFILSICITVPMLIHIREFDGHCLLFTTGQWQENDGLFKAEWASRGYCNFPLAIGFILCLVSLTQIYRLSLLIRNQTESSFFGLFMDVFIAINLCALVVVAAVMITLGFIVWCTDMTQRFPSCDTADGQNITNTNITNINTNGFYIEMGTAQFGAWGSFATWVGLSMFALLKLINNHQVTNMRVSMYLERQRLVNDGVYSDSLTEPPAASLMGGHNEE</sequence>
<comment type="similarity">
    <text evidence="5">Belongs to the TMEM179 family.</text>
</comment>
<evidence type="ECO:0000256" key="5">
    <source>
        <dbReference type="ARBA" id="ARBA00093776"/>
    </source>
</evidence>
<dbReference type="PANTHER" id="PTHR31872:SF4">
    <property type="entry name" value="TRANSMEMBRANE PROTEIN 179"/>
    <property type="match status" value="1"/>
</dbReference>
<keyword evidence="2 6" id="KW-0812">Transmembrane</keyword>
<reference evidence="7" key="1">
    <citation type="submission" date="2018-04" db="EMBL/GenBank/DDBJ databases">
        <authorList>
            <person name="Go L.Y."/>
            <person name="Mitchell J.A."/>
        </authorList>
    </citation>
    <scope>NUCLEOTIDE SEQUENCE</scope>
    <source>
        <tissue evidence="7">Whole organism</tissue>
    </source>
</reference>
<comment type="subcellular location">
    <subcellularLocation>
        <location evidence="1">Membrane</location>
        <topology evidence="1">Multi-pass membrane protein</topology>
    </subcellularLocation>
</comment>
<proteinExistence type="inferred from homology"/>
<reference evidence="9" key="2">
    <citation type="submission" date="2018-07" db="EMBL/GenBank/DDBJ databases">
        <authorList>
            <person name="Quirk P.G."/>
            <person name="Krulwich T.A."/>
        </authorList>
    </citation>
    <scope>NUCLEOTIDE SEQUENCE</scope>
</reference>
<evidence type="ECO:0000313" key="8">
    <source>
        <dbReference type="EMBL" id="SSX15454.1"/>
    </source>
</evidence>
<dbReference type="OMA" id="DEFRGHC"/>
<evidence type="ECO:0000256" key="1">
    <source>
        <dbReference type="ARBA" id="ARBA00004141"/>
    </source>
</evidence>
<protein>
    <submittedName>
        <fullName evidence="7">CSON008060 protein</fullName>
    </submittedName>
    <submittedName>
        <fullName evidence="8">CSON008657 protein</fullName>
    </submittedName>
</protein>
<evidence type="ECO:0000256" key="2">
    <source>
        <dbReference type="ARBA" id="ARBA00022692"/>
    </source>
</evidence>
<dbReference type="PANTHER" id="PTHR31872">
    <property type="entry name" value="TRANSMEMBRANE PROTEIN 179"/>
    <property type="match status" value="1"/>
</dbReference>
<dbReference type="EMBL" id="UFQT01003038">
    <property type="protein sequence ID" value="SSX34478.1"/>
    <property type="molecule type" value="Genomic_DNA"/>
</dbReference>
<evidence type="ECO:0000256" key="6">
    <source>
        <dbReference type="SAM" id="Phobius"/>
    </source>
</evidence>
<dbReference type="EMBL" id="UFQT01003293">
    <property type="protein sequence ID" value="SSX34822.1"/>
    <property type="molecule type" value="Genomic_DNA"/>
</dbReference>